<comment type="caution">
    <text evidence="1">The sequence shown here is derived from an EMBL/GenBank/DDBJ whole genome shotgun (WGS) entry which is preliminary data.</text>
</comment>
<proteinExistence type="predicted"/>
<organism evidence="1 2">
    <name type="scientific">Gandjariella thermophila</name>
    <dbReference type="NCBI Taxonomy" id="1931992"/>
    <lineage>
        <taxon>Bacteria</taxon>
        <taxon>Bacillati</taxon>
        <taxon>Actinomycetota</taxon>
        <taxon>Actinomycetes</taxon>
        <taxon>Pseudonocardiales</taxon>
        <taxon>Pseudonocardiaceae</taxon>
        <taxon>Gandjariella</taxon>
    </lineage>
</organism>
<evidence type="ECO:0000313" key="2">
    <source>
        <dbReference type="Proteomes" id="UP000298860"/>
    </source>
</evidence>
<name>A0A4D4JJE1_9PSEU</name>
<gene>
    <name evidence="1" type="ORF">GTS_56700</name>
</gene>
<dbReference type="AlphaFoldDB" id="A0A4D4JJE1"/>
<reference evidence="2" key="1">
    <citation type="submission" date="2019-04" db="EMBL/GenBank/DDBJ databases">
        <title>Draft genome sequence of Pseudonocardiaceae bacterium SL3-2-4.</title>
        <authorList>
            <person name="Ningsih F."/>
            <person name="Yokota A."/>
            <person name="Sakai Y."/>
            <person name="Nanatani K."/>
            <person name="Yabe S."/>
            <person name="Oetari A."/>
            <person name="Sjamsuridzal W."/>
        </authorList>
    </citation>
    <scope>NUCLEOTIDE SEQUENCE [LARGE SCALE GENOMIC DNA]</scope>
    <source>
        <strain evidence="2">SL3-2-4</strain>
    </source>
</reference>
<dbReference type="EMBL" id="BJFL01000083">
    <property type="protein sequence ID" value="GDY34037.1"/>
    <property type="molecule type" value="Genomic_DNA"/>
</dbReference>
<keyword evidence="2" id="KW-1185">Reference proteome</keyword>
<sequence length="100" mass="11537">MPSKESAVELPLIEQLRVMGWTHLAALTEDGRPTGRASFRETMLEDRLRAKLRELNTEDGQVWLDDRRLSQAVAVLHRAIDQLRRLGEKRHPKIDVQVKS</sequence>
<evidence type="ECO:0000313" key="1">
    <source>
        <dbReference type="EMBL" id="GDY34037.1"/>
    </source>
</evidence>
<accession>A0A4D4JJE1</accession>
<protein>
    <submittedName>
        <fullName evidence="1">Uncharacterized protein</fullName>
    </submittedName>
</protein>
<dbReference type="Proteomes" id="UP000298860">
    <property type="component" value="Unassembled WGS sequence"/>
</dbReference>